<dbReference type="AlphaFoldDB" id="A0A9N9BWX0"/>
<reference evidence="1" key="1">
    <citation type="submission" date="2021-06" db="EMBL/GenBank/DDBJ databases">
        <authorList>
            <person name="Kallberg Y."/>
            <person name="Tangrot J."/>
            <person name="Rosling A."/>
        </authorList>
    </citation>
    <scope>NUCLEOTIDE SEQUENCE</scope>
    <source>
        <strain evidence="1">FL130A</strain>
    </source>
</reference>
<dbReference type="EMBL" id="CAJVPS010003024">
    <property type="protein sequence ID" value="CAG8581108.1"/>
    <property type="molecule type" value="Genomic_DNA"/>
</dbReference>
<dbReference type="Proteomes" id="UP000789508">
    <property type="component" value="Unassembled WGS sequence"/>
</dbReference>
<sequence length="60" mass="7011">MATDEGSSRKRHRLFQENNEEFEKGLKDNRFHKVALTSLELWQNLGHTQSKGEELVAQLQ</sequence>
<accession>A0A9N9BWX0</accession>
<dbReference type="OrthoDB" id="10454851at2759"/>
<evidence type="ECO:0000313" key="2">
    <source>
        <dbReference type="Proteomes" id="UP000789508"/>
    </source>
</evidence>
<evidence type="ECO:0000313" key="1">
    <source>
        <dbReference type="EMBL" id="CAG8581108.1"/>
    </source>
</evidence>
<gene>
    <name evidence="1" type="ORF">ALEPTO_LOCUS7264</name>
</gene>
<proteinExistence type="predicted"/>
<comment type="caution">
    <text evidence="1">The sequence shown here is derived from an EMBL/GenBank/DDBJ whole genome shotgun (WGS) entry which is preliminary data.</text>
</comment>
<name>A0A9N9BWX0_9GLOM</name>
<organism evidence="1 2">
    <name type="scientific">Ambispora leptoticha</name>
    <dbReference type="NCBI Taxonomy" id="144679"/>
    <lineage>
        <taxon>Eukaryota</taxon>
        <taxon>Fungi</taxon>
        <taxon>Fungi incertae sedis</taxon>
        <taxon>Mucoromycota</taxon>
        <taxon>Glomeromycotina</taxon>
        <taxon>Glomeromycetes</taxon>
        <taxon>Archaeosporales</taxon>
        <taxon>Ambisporaceae</taxon>
        <taxon>Ambispora</taxon>
    </lineage>
</organism>
<protein>
    <submittedName>
        <fullName evidence="1">3932_t:CDS:1</fullName>
    </submittedName>
</protein>
<keyword evidence="2" id="KW-1185">Reference proteome</keyword>